<dbReference type="Gene3D" id="1.10.3720.10">
    <property type="entry name" value="MetI-like"/>
    <property type="match status" value="1"/>
</dbReference>
<organism evidence="9 10">
    <name type="scientific">Ruminococcus hominis</name>
    <dbReference type="NCBI Taxonomy" id="2763065"/>
    <lineage>
        <taxon>Bacteria</taxon>
        <taxon>Bacillati</taxon>
        <taxon>Bacillota</taxon>
        <taxon>Clostridia</taxon>
        <taxon>Eubacteriales</taxon>
        <taxon>Oscillospiraceae</taxon>
        <taxon>Ruminococcus</taxon>
    </lineage>
</organism>
<reference evidence="9 10" key="1">
    <citation type="submission" date="2020-08" db="EMBL/GenBank/DDBJ databases">
        <title>Genome public.</title>
        <authorList>
            <person name="Liu C."/>
            <person name="Sun Q."/>
        </authorList>
    </citation>
    <scope>NUCLEOTIDE SEQUENCE [LARGE SCALE GENOMIC DNA]</scope>
    <source>
        <strain evidence="9 10">NSJ-13</strain>
    </source>
</reference>
<keyword evidence="6 7" id="KW-0472">Membrane</keyword>
<evidence type="ECO:0000313" key="10">
    <source>
        <dbReference type="Proteomes" id="UP000631576"/>
    </source>
</evidence>
<dbReference type="PROSITE" id="PS50928">
    <property type="entry name" value="ABC_TM1"/>
    <property type="match status" value="1"/>
</dbReference>
<feature type="domain" description="ABC transmembrane type-1" evidence="8">
    <location>
        <begin position="79"/>
        <end position="270"/>
    </location>
</feature>
<accession>A0ABR7G3L7</accession>
<dbReference type="Pfam" id="PF00528">
    <property type="entry name" value="BPD_transp_1"/>
    <property type="match status" value="1"/>
</dbReference>
<keyword evidence="10" id="KW-1185">Reference proteome</keyword>
<dbReference type="Proteomes" id="UP000631576">
    <property type="component" value="Unassembled WGS sequence"/>
</dbReference>
<keyword evidence="2 7" id="KW-0813">Transport</keyword>
<evidence type="ECO:0000256" key="3">
    <source>
        <dbReference type="ARBA" id="ARBA00022475"/>
    </source>
</evidence>
<comment type="caution">
    <text evidence="9">The sequence shown here is derived from an EMBL/GenBank/DDBJ whole genome shotgun (WGS) entry which is preliminary data.</text>
</comment>
<evidence type="ECO:0000256" key="5">
    <source>
        <dbReference type="ARBA" id="ARBA00022989"/>
    </source>
</evidence>
<evidence type="ECO:0000313" key="9">
    <source>
        <dbReference type="EMBL" id="MBC5682035.1"/>
    </source>
</evidence>
<evidence type="ECO:0000256" key="7">
    <source>
        <dbReference type="RuleBase" id="RU363032"/>
    </source>
</evidence>
<gene>
    <name evidence="9" type="ORF">H8S40_00255</name>
</gene>
<keyword evidence="3" id="KW-1003">Cell membrane</keyword>
<feature type="transmembrane region" description="Helical" evidence="7">
    <location>
        <begin position="249"/>
        <end position="270"/>
    </location>
</feature>
<evidence type="ECO:0000256" key="4">
    <source>
        <dbReference type="ARBA" id="ARBA00022692"/>
    </source>
</evidence>
<evidence type="ECO:0000259" key="8">
    <source>
        <dbReference type="PROSITE" id="PS50928"/>
    </source>
</evidence>
<feature type="transmembrane region" description="Helical" evidence="7">
    <location>
        <begin position="191"/>
        <end position="216"/>
    </location>
</feature>
<keyword evidence="5 7" id="KW-1133">Transmembrane helix</keyword>
<feature type="transmembrane region" description="Helical" evidence="7">
    <location>
        <begin position="148"/>
        <end position="170"/>
    </location>
</feature>
<dbReference type="EMBL" id="JACOPE010000001">
    <property type="protein sequence ID" value="MBC5682035.1"/>
    <property type="molecule type" value="Genomic_DNA"/>
</dbReference>
<evidence type="ECO:0000256" key="6">
    <source>
        <dbReference type="ARBA" id="ARBA00023136"/>
    </source>
</evidence>
<name>A0ABR7G3L7_9FIRM</name>
<feature type="transmembrane region" description="Helical" evidence="7">
    <location>
        <begin position="84"/>
        <end position="104"/>
    </location>
</feature>
<feature type="transmembrane region" description="Helical" evidence="7">
    <location>
        <begin position="12"/>
        <end position="34"/>
    </location>
</feature>
<comment type="similarity">
    <text evidence="7">Belongs to the binding-protein-dependent transport system permease family.</text>
</comment>
<feature type="transmembrane region" description="Helical" evidence="7">
    <location>
        <begin position="116"/>
        <end position="136"/>
    </location>
</feature>
<dbReference type="InterPro" id="IPR000515">
    <property type="entry name" value="MetI-like"/>
</dbReference>
<sequence>MNRMIKRRIGRILLYLAVTLLLLWTLLPIIWMFISSIISENELLSSDKILPTLITWERYKTLLWDQNPTKQVEVFRMAIKNSCIVAGVTTIISLVFGAVASYAFARLHFRMKRPMLFGVMFFQLLPPIALVIPYYIMISRMGLLDHLGTLILINTNAVLAYVIWVLNGYFKSVPFELEEAGRVDGCSWNQVFWKIIMPTALPGYVAVGVLAFLMAWDEFLYALIFTTSKTSKTLTVAVSEFGTKYGIDYGMMMTAGLLATVIPMVLALIFQRYIVGGLTAGAVKG</sequence>
<dbReference type="CDD" id="cd06261">
    <property type="entry name" value="TM_PBP2"/>
    <property type="match status" value="1"/>
</dbReference>
<proteinExistence type="inferred from homology"/>
<keyword evidence="4 7" id="KW-0812">Transmembrane</keyword>
<dbReference type="InterPro" id="IPR035906">
    <property type="entry name" value="MetI-like_sf"/>
</dbReference>
<dbReference type="SUPFAM" id="SSF161098">
    <property type="entry name" value="MetI-like"/>
    <property type="match status" value="1"/>
</dbReference>
<dbReference type="PANTHER" id="PTHR32243:SF18">
    <property type="entry name" value="INNER MEMBRANE ABC TRANSPORTER PERMEASE PROTEIN YCJP"/>
    <property type="match status" value="1"/>
</dbReference>
<dbReference type="InterPro" id="IPR050901">
    <property type="entry name" value="BP-dep_ABC_trans_perm"/>
</dbReference>
<evidence type="ECO:0000256" key="2">
    <source>
        <dbReference type="ARBA" id="ARBA00022448"/>
    </source>
</evidence>
<comment type="subcellular location">
    <subcellularLocation>
        <location evidence="1 7">Cell membrane</location>
        <topology evidence="1 7">Multi-pass membrane protein</topology>
    </subcellularLocation>
</comment>
<evidence type="ECO:0000256" key="1">
    <source>
        <dbReference type="ARBA" id="ARBA00004651"/>
    </source>
</evidence>
<dbReference type="RefSeq" id="WP_022074426.1">
    <property type="nucleotide sequence ID" value="NZ_JACOPE010000001.1"/>
</dbReference>
<dbReference type="PANTHER" id="PTHR32243">
    <property type="entry name" value="MALTOSE TRANSPORT SYSTEM PERMEASE-RELATED"/>
    <property type="match status" value="1"/>
</dbReference>
<protein>
    <submittedName>
        <fullName evidence="9">Carbohydrate ABC transporter permease</fullName>
    </submittedName>
</protein>